<dbReference type="EMBL" id="BLLF01000622">
    <property type="protein sequence ID" value="GFH13523.1"/>
    <property type="molecule type" value="Genomic_DNA"/>
</dbReference>
<feature type="compositionally biased region" description="Polar residues" evidence="1">
    <location>
        <begin position="21"/>
        <end position="30"/>
    </location>
</feature>
<accession>A0A699YTP3</accession>
<organism evidence="2 3">
    <name type="scientific">Haematococcus lacustris</name>
    <name type="common">Green alga</name>
    <name type="synonym">Haematococcus pluvialis</name>
    <dbReference type="NCBI Taxonomy" id="44745"/>
    <lineage>
        <taxon>Eukaryota</taxon>
        <taxon>Viridiplantae</taxon>
        <taxon>Chlorophyta</taxon>
        <taxon>core chlorophytes</taxon>
        <taxon>Chlorophyceae</taxon>
        <taxon>CS clade</taxon>
        <taxon>Chlamydomonadales</taxon>
        <taxon>Haematococcaceae</taxon>
        <taxon>Haematococcus</taxon>
    </lineage>
</organism>
<proteinExistence type="predicted"/>
<evidence type="ECO:0000313" key="3">
    <source>
        <dbReference type="Proteomes" id="UP000485058"/>
    </source>
</evidence>
<reference evidence="2 3" key="1">
    <citation type="submission" date="2020-02" db="EMBL/GenBank/DDBJ databases">
        <title>Draft genome sequence of Haematococcus lacustris strain NIES-144.</title>
        <authorList>
            <person name="Morimoto D."/>
            <person name="Nakagawa S."/>
            <person name="Yoshida T."/>
            <person name="Sawayama S."/>
        </authorList>
    </citation>
    <scope>NUCLEOTIDE SEQUENCE [LARGE SCALE GENOMIC DNA]</scope>
    <source>
        <strain evidence="2 3">NIES-144</strain>
    </source>
</reference>
<name>A0A699YTP3_HAELA</name>
<keyword evidence="3" id="KW-1185">Reference proteome</keyword>
<feature type="region of interest" description="Disordered" evidence="1">
    <location>
        <begin position="21"/>
        <end position="66"/>
    </location>
</feature>
<gene>
    <name evidence="2" type="ORF">HaLaN_09423</name>
</gene>
<dbReference type="AlphaFoldDB" id="A0A699YTP3"/>
<sequence>MQGLLSKWSLSLCRCLRTSQYGGRTSTRSSHGPKAHGGHSVTPPSHHTQLLDSGHDLHGPEPPLPRLAQNAQAIGLLPEQSVACDGFTCQDIRGGGPEYTPLHDVRVARLAAATRTLASAKRDRPMVIGWSAAPSNVLGPRPARNVRSTPSLLLYFLQGVLPRRCSGTSWVSSTVGRNMPDLGGGAADGQSERVLATELGVDQEQVATCVDGVQERNLLLTGCALQPEASSMHRL</sequence>
<protein>
    <submittedName>
        <fullName evidence="2">Uncharacterized protein</fullName>
    </submittedName>
</protein>
<feature type="compositionally biased region" description="Polar residues" evidence="1">
    <location>
        <begin position="42"/>
        <end position="51"/>
    </location>
</feature>
<comment type="caution">
    <text evidence="2">The sequence shown here is derived from an EMBL/GenBank/DDBJ whole genome shotgun (WGS) entry which is preliminary data.</text>
</comment>
<evidence type="ECO:0000313" key="2">
    <source>
        <dbReference type="EMBL" id="GFH13523.1"/>
    </source>
</evidence>
<dbReference type="Proteomes" id="UP000485058">
    <property type="component" value="Unassembled WGS sequence"/>
</dbReference>
<evidence type="ECO:0000256" key="1">
    <source>
        <dbReference type="SAM" id="MobiDB-lite"/>
    </source>
</evidence>